<dbReference type="Proteomes" id="UP000023152">
    <property type="component" value="Unassembled WGS sequence"/>
</dbReference>
<organism evidence="2 3">
    <name type="scientific">Reticulomyxa filosa</name>
    <dbReference type="NCBI Taxonomy" id="46433"/>
    <lineage>
        <taxon>Eukaryota</taxon>
        <taxon>Sar</taxon>
        <taxon>Rhizaria</taxon>
        <taxon>Retaria</taxon>
        <taxon>Foraminifera</taxon>
        <taxon>Monothalamids</taxon>
        <taxon>Reticulomyxidae</taxon>
        <taxon>Reticulomyxa</taxon>
    </lineage>
</organism>
<protein>
    <submittedName>
        <fullName evidence="2">Uncharacterized protein</fullName>
    </submittedName>
</protein>
<reference evidence="2 3" key="1">
    <citation type="journal article" date="2013" name="Curr. Biol.">
        <title>The Genome of the Foraminiferan Reticulomyxa filosa.</title>
        <authorList>
            <person name="Glockner G."/>
            <person name="Hulsmann N."/>
            <person name="Schleicher M."/>
            <person name="Noegel A.A."/>
            <person name="Eichinger L."/>
            <person name="Gallinger C."/>
            <person name="Pawlowski J."/>
            <person name="Sierra R."/>
            <person name="Euteneuer U."/>
            <person name="Pillet L."/>
            <person name="Moustafa A."/>
            <person name="Platzer M."/>
            <person name="Groth M."/>
            <person name="Szafranski K."/>
            <person name="Schliwa M."/>
        </authorList>
    </citation>
    <scope>NUCLEOTIDE SEQUENCE [LARGE SCALE GENOMIC DNA]</scope>
</reference>
<sequence>MNNPTKEFKLENTSKQNTARKTQTSTSEMVFLGLPTQAKEKFDTKPTTITTPEKDAKTTTKKKTINHKKKKGSNEKLKKEKEKKERLPTMRQNKNVLYDIARDIKKFNLNKKKKKGI</sequence>
<evidence type="ECO:0000313" key="2">
    <source>
        <dbReference type="EMBL" id="ETO22932.1"/>
    </source>
</evidence>
<feature type="region of interest" description="Disordered" evidence="1">
    <location>
        <begin position="1"/>
        <end position="91"/>
    </location>
</feature>
<comment type="caution">
    <text evidence="2">The sequence shown here is derived from an EMBL/GenBank/DDBJ whole genome shotgun (WGS) entry which is preliminary data.</text>
</comment>
<name>X6NC95_RETFI</name>
<evidence type="ECO:0000256" key="1">
    <source>
        <dbReference type="SAM" id="MobiDB-lite"/>
    </source>
</evidence>
<feature type="compositionally biased region" description="Basic and acidic residues" evidence="1">
    <location>
        <begin position="72"/>
        <end position="88"/>
    </location>
</feature>
<feature type="compositionally biased region" description="Polar residues" evidence="1">
    <location>
        <begin position="13"/>
        <end position="28"/>
    </location>
</feature>
<keyword evidence="3" id="KW-1185">Reference proteome</keyword>
<feature type="compositionally biased region" description="Basic residues" evidence="1">
    <location>
        <begin position="59"/>
        <end position="71"/>
    </location>
</feature>
<proteinExistence type="predicted"/>
<gene>
    <name evidence="2" type="ORF">RFI_14261</name>
</gene>
<evidence type="ECO:0000313" key="3">
    <source>
        <dbReference type="Proteomes" id="UP000023152"/>
    </source>
</evidence>
<accession>X6NC95</accession>
<dbReference type="EMBL" id="ASPP01010355">
    <property type="protein sequence ID" value="ETO22932.1"/>
    <property type="molecule type" value="Genomic_DNA"/>
</dbReference>
<dbReference type="AlphaFoldDB" id="X6NC95"/>
<feature type="compositionally biased region" description="Basic and acidic residues" evidence="1">
    <location>
        <begin position="1"/>
        <end position="12"/>
    </location>
</feature>